<organism evidence="1">
    <name type="scientific">Anguilla anguilla</name>
    <name type="common">European freshwater eel</name>
    <name type="synonym">Muraena anguilla</name>
    <dbReference type="NCBI Taxonomy" id="7936"/>
    <lineage>
        <taxon>Eukaryota</taxon>
        <taxon>Metazoa</taxon>
        <taxon>Chordata</taxon>
        <taxon>Craniata</taxon>
        <taxon>Vertebrata</taxon>
        <taxon>Euteleostomi</taxon>
        <taxon>Actinopterygii</taxon>
        <taxon>Neopterygii</taxon>
        <taxon>Teleostei</taxon>
        <taxon>Anguilliformes</taxon>
        <taxon>Anguillidae</taxon>
        <taxon>Anguilla</taxon>
    </lineage>
</organism>
<proteinExistence type="predicted"/>
<protein>
    <submittedName>
        <fullName evidence="1">Uncharacterized protein</fullName>
    </submittedName>
</protein>
<dbReference type="EMBL" id="GBXM01084578">
    <property type="protein sequence ID" value="JAH23999.1"/>
    <property type="molecule type" value="Transcribed_RNA"/>
</dbReference>
<evidence type="ECO:0000313" key="1">
    <source>
        <dbReference type="EMBL" id="JAH23999.1"/>
    </source>
</evidence>
<reference evidence="1" key="2">
    <citation type="journal article" date="2015" name="Fish Shellfish Immunol.">
        <title>Early steps in the European eel (Anguilla anguilla)-Vibrio vulnificus interaction in the gills: Role of the RtxA13 toxin.</title>
        <authorList>
            <person name="Callol A."/>
            <person name="Pajuelo D."/>
            <person name="Ebbesson L."/>
            <person name="Teles M."/>
            <person name="MacKenzie S."/>
            <person name="Amaro C."/>
        </authorList>
    </citation>
    <scope>NUCLEOTIDE SEQUENCE</scope>
</reference>
<name>A0A0E9R4F9_ANGAN</name>
<reference evidence="1" key="1">
    <citation type="submission" date="2014-11" db="EMBL/GenBank/DDBJ databases">
        <authorList>
            <person name="Amaro Gonzalez C."/>
        </authorList>
    </citation>
    <scope>NUCLEOTIDE SEQUENCE</scope>
</reference>
<sequence length="10" mass="1137">MCGYCLFTLS</sequence>
<accession>A0A0E9R4F9</accession>